<evidence type="ECO:0000256" key="7">
    <source>
        <dbReference type="SAM" id="SignalP"/>
    </source>
</evidence>
<comment type="similarity">
    <text evidence="1">Belongs to the glycosyl hydrolase 25 family.</text>
</comment>
<accession>A0A6B2LIR1</accession>
<dbReference type="CDD" id="cd06416">
    <property type="entry name" value="GH25_Lys1-like"/>
    <property type="match status" value="1"/>
</dbReference>
<keyword evidence="6" id="KW-0326">Glycosidase</keyword>
<dbReference type="EMBL" id="GIBP01007885">
    <property type="protein sequence ID" value="NDV36854.1"/>
    <property type="molecule type" value="Transcribed_RNA"/>
</dbReference>
<dbReference type="GO" id="GO:0016998">
    <property type="term" value="P:cell wall macromolecule catabolic process"/>
    <property type="evidence" value="ECO:0007669"/>
    <property type="project" value="InterPro"/>
</dbReference>
<dbReference type="SUPFAM" id="SSF51445">
    <property type="entry name" value="(Trans)glycosidases"/>
    <property type="match status" value="1"/>
</dbReference>
<name>A0A6B2LIR1_9EUKA</name>
<evidence type="ECO:0008006" key="9">
    <source>
        <dbReference type="Google" id="ProtNLM"/>
    </source>
</evidence>
<dbReference type="AlphaFoldDB" id="A0A6B2LIR1"/>
<dbReference type="GO" id="GO:0042742">
    <property type="term" value="P:defense response to bacterium"/>
    <property type="evidence" value="ECO:0007669"/>
    <property type="project" value="UniProtKB-KW"/>
</dbReference>
<dbReference type="PANTHER" id="PTHR23208:SF36">
    <property type="entry name" value="LYSOZYME-RELATED"/>
    <property type="match status" value="1"/>
</dbReference>
<dbReference type="InterPro" id="IPR002053">
    <property type="entry name" value="Glyco_hydro_25"/>
</dbReference>
<evidence type="ECO:0000256" key="6">
    <source>
        <dbReference type="ARBA" id="ARBA00023295"/>
    </source>
</evidence>
<protein>
    <recommendedName>
        <fullName evidence="9">Lysozyme</fullName>
    </recommendedName>
</protein>
<keyword evidence="5" id="KW-0378">Hydrolase</keyword>
<evidence type="ECO:0000313" key="8">
    <source>
        <dbReference type="EMBL" id="NDV36854.1"/>
    </source>
</evidence>
<evidence type="ECO:0000256" key="5">
    <source>
        <dbReference type="ARBA" id="ARBA00022801"/>
    </source>
</evidence>
<evidence type="ECO:0000256" key="1">
    <source>
        <dbReference type="ARBA" id="ARBA00010646"/>
    </source>
</evidence>
<evidence type="ECO:0000256" key="4">
    <source>
        <dbReference type="ARBA" id="ARBA00022729"/>
    </source>
</evidence>
<dbReference type="GO" id="GO:0031640">
    <property type="term" value="P:killing of cells of another organism"/>
    <property type="evidence" value="ECO:0007669"/>
    <property type="project" value="UniProtKB-KW"/>
</dbReference>
<keyword evidence="3" id="KW-0081">Bacteriolytic enzyme</keyword>
<dbReference type="GO" id="GO:0007165">
    <property type="term" value="P:signal transduction"/>
    <property type="evidence" value="ECO:0007669"/>
    <property type="project" value="TreeGrafter"/>
</dbReference>
<dbReference type="GO" id="GO:0003796">
    <property type="term" value="F:lysozyme activity"/>
    <property type="evidence" value="ECO:0007669"/>
    <property type="project" value="InterPro"/>
</dbReference>
<reference evidence="8" key="1">
    <citation type="journal article" date="2020" name="J. Eukaryot. Microbiol.">
        <title>De novo Sequencing, Assembly and Annotation of the Transcriptome for the Free-Living Testate Amoeba Arcella intermedia.</title>
        <authorList>
            <person name="Ribeiro G.M."/>
            <person name="Porfirio-Sousa A.L."/>
            <person name="Maurer-Alcala X.X."/>
            <person name="Katz L.A."/>
            <person name="Lahr D.J.G."/>
        </authorList>
    </citation>
    <scope>NUCLEOTIDE SEQUENCE</scope>
</reference>
<dbReference type="PANTHER" id="PTHR23208">
    <property type="entry name" value="LYSOZYME PROTEIN"/>
    <property type="match status" value="1"/>
</dbReference>
<keyword evidence="2" id="KW-0929">Antimicrobial</keyword>
<dbReference type="GO" id="GO:0009253">
    <property type="term" value="P:peptidoglycan catabolic process"/>
    <property type="evidence" value="ECO:0007669"/>
    <property type="project" value="InterPro"/>
</dbReference>
<dbReference type="PROSITE" id="PS51904">
    <property type="entry name" value="GLYCOSYL_HYDROL_F25_2"/>
    <property type="match status" value="1"/>
</dbReference>
<dbReference type="Pfam" id="PF01183">
    <property type="entry name" value="Glyco_hydro_25"/>
    <property type="match status" value="1"/>
</dbReference>
<evidence type="ECO:0000256" key="2">
    <source>
        <dbReference type="ARBA" id="ARBA00022529"/>
    </source>
</evidence>
<feature type="signal peptide" evidence="7">
    <location>
        <begin position="1"/>
        <end position="15"/>
    </location>
</feature>
<organism evidence="8">
    <name type="scientific">Arcella intermedia</name>
    <dbReference type="NCBI Taxonomy" id="1963864"/>
    <lineage>
        <taxon>Eukaryota</taxon>
        <taxon>Amoebozoa</taxon>
        <taxon>Tubulinea</taxon>
        <taxon>Elardia</taxon>
        <taxon>Arcellinida</taxon>
        <taxon>Sphaerothecina</taxon>
        <taxon>Arcellidae</taxon>
        <taxon>Arcella</taxon>
    </lineage>
</organism>
<sequence length="203" mass="22119">MLLFVLWAFVSACFAVTGVDVSQAVSESAWKCLHGSKSFAVVRGYQSVGRVDPNAEANVRNAKAAGIPYVDVYLFPCVHCGDPAGQVRALHASVSGYGMMWLDIEILSWGSEANNRVFISEMIKEGKALGIKLGIYTNENNWSNIVGVNWAGAADLPLWYAHYDGNPSFSDFKPFGGWTKPSIKQYHGSATECGVGVDLNWYP</sequence>
<proteinExistence type="inferred from homology"/>
<feature type="chain" id="PRO_5025578824" description="Lysozyme" evidence="7">
    <location>
        <begin position="16"/>
        <end position="203"/>
    </location>
</feature>
<dbReference type="Gene3D" id="3.20.20.80">
    <property type="entry name" value="Glycosidases"/>
    <property type="match status" value="1"/>
</dbReference>
<evidence type="ECO:0000256" key="3">
    <source>
        <dbReference type="ARBA" id="ARBA00022638"/>
    </source>
</evidence>
<dbReference type="InterPro" id="IPR051595">
    <property type="entry name" value="GH25_Enzymes"/>
</dbReference>
<dbReference type="InterPro" id="IPR017853">
    <property type="entry name" value="GH"/>
</dbReference>
<keyword evidence="4 7" id="KW-0732">Signal</keyword>